<dbReference type="SUPFAM" id="SSF48113">
    <property type="entry name" value="Heme-dependent peroxidases"/>
    <property type="match status" value="1"/>
</dbReference>
<feature type="domain" description="Plant heme peroxidase family profile" evidence="17">
    <location>
        <begin position="91"/>
        <end position="214"/>
    </location>
</feature>
<accession>A0A8R7RDR6</accession>
<proteinExistence type="inferred from homology"/>
<dbReference type="Proteomes" id="UP000015106">
    <property type="component" value="Unassembled WGS sequence"/>
</dbReference>
<dbReference type="InterPro" id="IPR010255">
    <property type="entry name" value="Haem_peroxidase_sf"/>
</dbReference>
<dbReference type="Pfam" id="PF00141">
    <property type="entry name" value="peroxidase"/>
    <property type="match status" value="1"/>
</dbReference>
<protein>
    <recommendedName>
        <fullName evidence="17">Plant heme peroxidase family profile domain-containing protein</fullName>
    </recommendedName>
</protein>
<dbReference type="Gene3D" id="1.10.520.10">
    <property type="match status" value="1"/>
</dbReference>
<sequence>MANLVVALFASLGAVATAQKAAAPATEMAAYQGSYPSYASPPVAEMPAYPSHRSSPAATPSLAPSPSPPTMAAPTASPPSPASSPSAGWRRLRVGYYRRSCPRAENIVREAVTVRNATSKNAGLGAGIFRMHFHDCFVQGCHASVLLDPTAANPAGEAQPTQLPKPAWLRSDRHSQGGAREGLPWQGLLRRHYRLCCSRRVLLPQPCQDQLQDAGRAPGQARVPR</sequence>
<evidence type="ECO:0000256" key="7">
    <source>
        <dbReference type="ARBA" id="ARBA00023002"/>
    </source>
</evidence>
<evidence type="ECO:0000256" key="9">
    <source>
        <dbReference type="ARBA" id="ARBA00023324"/>
    </source>
</evidence>
<reference evidence="19" key="1">
    <citation type="journal article" date="2013" name="Nature">
        <title>Draft genome of the wheat A-genome progenitor Triticum urartu.</title>
        <authorList>
            <person name="Ling H.Q."/>
            <person name="Zhao S."/>
            <person name="Liu D."/>
            <person name="Wang J."/>
            <person name="Sun H."/>
            <person name="Zhang C."/>
            <person name="Fan H."/>
            <person name="Li D."/>
            <person name="Dong L."/>
            <person name="Tao Y."/>
            <person name="Gao C."/>
            <person name="Wu H."/>
            <person name="Li Y."/>
            <person name="Cui Y."/>
            <person name="Guo X."/>
            <person name="Zheng S."/>
            <person name="Wang B."/>
            <person name="Yu K."/>
            <person name="Liang Q."/>
            <person name="Yang W."/>
            <person name="Lou X."/>
            <person name="Chen J."/>
            <person name="Feng M."/>
            <person name="Jian J."/>
            <person name="Zhang X."/>
            <person name="Luo G."/>
            <person name="Jiang Y."/>
            <person name="Liu J."/>
            <person name="Wang Z."/>
            <person name="Sha Y."/>
            <person name="Zhang B."/>
            <person name="Wu H."/>
            <person name="Tang D."/>
            <person name="Shen Q."/>
            <person name="Xue P."/>
            <person name="Zou S."/>
            <person name="Wang X."/>
            <person name="Liu X."/>
            <person name="Wang F."/>
            <person name="Yang Y."/>
            <person name="An X."/>
            <person name="Dong Z."/>
            <person name="Zhang K."/>
            <person name="Zhang X."/>
            <person name="Luo M.C."/>
            <person name="Dvorak J."/>
            <person name="Tong Y."/>
            <person name="Wang J."/>
            <person name="Yang H."/>
            <person name="Li Z."/>
            <person name="Wang D."/>
            <person name="Zhang A."/>
            <person name="Wang J."/>
        </authorList>
    </citation>
    <scope>NUCLEOTIDE SEQUENCE</scope>
    <source>
        <strain evidence="19">cv. G1812</strain>
    </source>
</reference>
<keyword evidence="8" id="KW-0408">Iron</keyword>
<evidence type="ECO:0000256" key="15">
    <source>
        <dbReference type="SAM" id="MobiDB-lite"/>
    </source>
</evidence>
<feature type="binding site" evidence="11">
    <location>
        <position position="144"/>
    </location>
    <ligand>
        <name>Ca(2+)</name>
        <dbReference type="ChEBI" id="CHEBI:29108"/>
        <label>1</label>
    </ligand>
</feature>
<evidence type="ECO:0000259" key="17">
    <source>
        <dbReference type="PROSITE" id="PS50873"/>
    </source>
</evidence>
<dbReference type="AlphaFoldDB" id="A0A8R7RDR6"/>
<feature type="site" description="Transition state stabilizer" evidence="12">
    <location>
        <position position="130"/>
    </location>
</feature>
<evidence type="ECO:0000256" key="1">
    <source>
        <dbReference type="ARBA" id="ARBA00000189"/>
    </source>
</evidence>
<comment type="similarity">
    <text evidence="14">Belongs to the peroxidase family.</text>
</comment>
<dbReference type="GO" id="GO:0140825">
    <property type="term" value="F:lactoperoxidase activity"/>
    <property type="evidence" value="ECO:0007669"/>
    <property type="project" value="UniProtKB-EC"/>
</dbReference>
<dbReference type="InterPro" id="IPR002016">
    <property type="entry name" value="Haem_peroxidase"/>
</dbReference>
<feature type="disulfide bond" evidence="13">
    <location>
        <begin position="136"/>
        <end position="141"/>
    </location>
</feature>
<feature type="compositionally biased region" description="Pro residues" evidence="15">
    <location>
        <begin position="63"/>
        <end position="82"/>
    </location>
</feature>
<keyword evidence="13" id="KW-1015">Disulfide bond</keyword>
<dbReference type="Gramene" id="TuG1812S0001364400.01.T01">
    <property type="protein sequence ID" value="TuG1812S0001364400.01.T01"/>
    <property type="gene ID" value="TuG1812S0001364400.01"/>
</dbReference>
<keyword evidence="5 11" id="KW-0479">Metal-binding</keyword>
<keyword evidence="3" id="KW-0575">Peroxidase</keyword>
<keyword evidence="7" id="KW-0560">Oxidoreductase</keyword>
<keyword evidence="19" id="KW-1185">Reference proteome</keyword>
<organism evidence="18 19">
    <name type="scientific">Triticum urartu</name>
    <name type="common">Red wild einkorn</name>
    <name type="synonym">Crithodium urartu</name>
    <dbReference type="NCBI Taxonomy" id="4572"/>
    <lineage>
        <taxon>Eukaryota</taxon>
        <taxon>Viridiplantae</taxon>
        <taxon>Streptophyta</taxon>
        <taxon>Embryophyta</taxon>
        <taxon>Tracheophyta</taxon>
        <taxon>Spermatophyta</taxon>
        <taxon>Magnoliopsida</taxon>
        <taxon>Liliopsida</taxon>
        <taxon>Poales</taxon>
        <taxon>Poaceae</taxon>
        <taxon>BOP clade</taxon>
        <taxon>Pooideae</taxon>
        <taxon>Triticodae</taxon>
        <taxon>Triticeae</taxon>
        <taxon>Triticinae</taxon>
        <taxon>Triticum</taxon>
    </lineage>
</organism>
<evidence type="ECO:0000256" key="13">
    <source>
        <dbReference type="PIRSR" id="PIRSR600823-5"/>
    </source>
</evidence>
<comment type="cofactor">
    <cofactor evidence="2">
        <name>heme b</name>
        <dbReference type="ChEBI" id="CHEBI:60344"/>
    </cofactor>
</comment>
<keyword evidence="4" id="KW-0349">Heme</keyword>
<comment type="cofactor">
    <cofactor evidence="11">
        <name>Ca(2+)</name>
        <dbReference type="ChEBI" id="CHEBI:29108"/>
    </cofactor>
    <text evidence="11">Binds 2 calcium ions per subunit.</text>
</comment>
<feature type="binding site" evidence="11">
    <location>
        <position position="135"/>
    </location>
    <ligand>
        <name>Ca(2+)</name>
        <dbReference type="ChEBI" id="CHEBI:29108"/>
        <label>1</label>
    </ligand>
</feature>
<dbReference type="GO" id="GO:0046872">
    <property type="term" value="F:metal ion binding"/>
    <property type="evidence" value="ECO:0007669"/>
    <property type="project" value="UniProtKB-KW"/>
</dbReference>
<feature type="chain" id="PRO_5035814092" description="Plant heme peroxidase family profile domain-containing protein" evidence="16">
    <location>
        <begin position="19"/>
        <end position="225"/>
    </location>
</feature>
<feature type="binding site" evidence="11">
    <location>
        <position position="140"/>
    </location>
    <ligand>
        <name>Ca(2+)</name>
        <dbReference type="ChEBI" id="CHEBI:29108"/>
        <label>1</label>
    </ligand>
</feature>
<feature type="active site" description="Proton acceptor" evidence="10">
    <location>
        <position position="134"/>
    </location>
</feature>
<dbReference type="InterPro" id="IPR000823">
    <property type="entry name" value="Peroxidase_pln"/>
</dbReference>
<evidence type="ECO:0000256" key="8">
    <source>
        <dbReference type="ARBA" id="ARBA00023004"/>
    </source>
</evidence>
<evidence type="ECO:0000256" key="4">
    <source>
        <dbReference type="ARBA" id="ARBA00022617"/>
    </source>
</evidence>
<keyword evidence="6 11" id="KW-0106">Calcium</keyword>
<evidence type="ECO:0000256" key="11">
    <source>
        <dbReference type="PIRSR" id="PIRSR600823-3"/>
    </source>
</evidence>
<dbReference type="GO" id="GO:0020037">
    <property type="term" value="F:heme binding"/>
    <property type="evidence" value="ECO:0007669"/>
    <property type="project" value="InterPro"/>
</dbReference>
<keyword evidence="16" id="KW-0732">Signal</keyword>
<evidence type="ECO:0000256" key="2">
    <source>
        <dbReference type="ARBA" id="ARBA00001970"/>
    </source>
</evidence>
<evidence type="ECO:0000256" key="10">
    <source>
        <dbReference type="PIRSR" id="PIRSR600823-1"/>
    </source>
</evidence>
<evidence type="ECO:0000256" key="6">
    <source>
        <dbReference type="ARBA" id="ARBA00022837"/>
    </source>
</evidence>
<evidence type="ECO:0000256" key="12">
    <source>
        <dbReference type="PIRSR" id="PIRSR600823-4"/>
    </source>
</evidence>
<dbReference type="GO" id="GO:0042744">
    <property type="term" value="P:hydrogen peroxide catabolic process"/>
    <property type="evidence" value="ECO:0007669"/>
    <property type="project" value="UniProtKB-KW"/>
</dbReference>
<reference evidence="18" key="2">
    <citation type="submission" date="2022-06" db="UniProtKB">
        <authorList>
            <consortium name="EnsemblPlants"/>
        </authorList>
    </citation>
    <scope>IDENTIFICATION</scope>
</reference>
<feature type="signal peptide" evidence="16">
    <location>
        <begin position="1"/>
        <end position="18"/>
    </location>
</feature>
<comment type="catalytic activity">
    <reaction evidence="1">
        <text>2 a phenolic donor + H2O2 = 2 a phenolic radical donor + 2 H2O</text>
        <dbReference type="Rhea" id="RHEA:56136"/>
        <dbReference type="ChEBI" id="CHEBI:15377"/>
        <dbReference type="ChEBI" id="CHEBI:16240"/>
        <dbReference type="ChEBI" id="CHEBI:139520"/>
        <dbReference type="ChEBI" id="CHEBI:139521"/>
        <dbReference type="EC" id="1.11.1.7"/>
    </reaction>
</comment>
<evidence type="ECO:0000256" key="3">
    <source>
        <dbReference type="ARBA" id="ARBA00022559"/>
    </source>
</evidence>
<dbReference type="PANTHER" id="PTHR31235">
    <property type="entry name" value="PEROXIDASE 25-RELATED"/>
    <property type="match status" value="1"/>
</dbReference>
<evidence type="ECO:0000256" key="14">
    <source>
        <dbReference type="RuleBase" id="RU004241"/>
    </source>
</evidence>
<evidence type="ECO:0000256" key="16">
    <source>
        <dbReference type="SAM" id="SignalP"/>
    </source>
</evidence>
<dbReference type="PROSITE" id="PS50873">
    <property type="entry name" value="PEROXIDASE_4"/>
    <property type="match status" value="1"/>
</dbReference>
<evidence type="ECO:0000313" key="19">
    <source>
        <dbReference type="Proteomes" id="UP000015106"/>
    </source>
</evidence>
<keyword evidence="9" id="KW-0376">Hydrogen peroxide</keyword>
<name>A0A8R7RDR6_TRIUA</name>
<feature type="binding site" evidence="11">
    <location>
        <position position="138"/>
    </location>
    <ligand>
        <name>Ca(2+)</name>
        <dbReference type="ChEBI" id="CHEBI:29108"/>
        <label>1</label>
    </ligand>
</feature>
<evidence type="ECO:0000313" key="18">
    <source>
        <dbReference type="EnsemblPlants" id="TuG1812S0001364400.01.T01"/>
    </source>
</evidence>
<dbReference type="EnsemblPlants" id="TuG1812S0001364400.01.T01">
    <property type="protein sequence ID" value="TuG1812S0001364400.01.T01"/>
    <property type="gene ID" value="TuG1812S0001364400.01"/>
</dbReference>
<feature type="region of interest" description="Disordered" evidence="15">
    <location>
        <begin position="48"/>
        <end position="87"/>
    </location>
</feature>
<dbReference type="GO" id="GO:0006979">
    <property type="term" value="P:response to oxidative stress"/>
    <property type="evidence" value="ECO:0007669"/>
    <property type="project" value="InterPro"/>
</dbReference>
<evidence type="ECO:0000256" key="5">
    <source>
        <dbReference type="ARBA" id="ARBA00022723"/>
    </source>
</evidence>